<dbReference type="AlphaFoldDB" id="A0A1Y0HH68"/>
<evidence type="ECO:0008006" key="4">
    <source>
        <dbReference type="Google" id="ProtNLM"/>
    </source>
</evidence>
<dbReference type="KEGG" id="suls:Sdiek1_0264"/>
<reference evidence="3" key="1">
    <citation type="submission" date="2017-05" db="EMBL/GenBank/DDBJ databases">
        <title>Dechlorination kinetics govern the competition between two new strains of the genus Sulfurospirillum.</title>
        <authorList>
            <person name="Buttet G.F."/>
            <person name="Murray A.M."/>
            <person name="Goris T."/>
            <person name="Burion M."/>
            <person name="Lin B."/>
            <person name="Rolle M."/>
            <person name="Maillard J."/>
        </authorList>
    </citation>
    <scope>NUCLEOTIDE SEQUENCE [LARGE SCALE GENOMIC DNA]</scope>
    <source>
        <strain evidence="3">SL2-1</strain>
    </source>
</reference>
<dbReference type="RefSeq" id="WP_087437542.1">
    <property type="nucleotide sequence ID" value="NZ_CP021416.1"/>
</dbReference>
<dbReference type="OrthoDB" id="9791791at2"/>
<dbReference type="EMBL" id="CP021416">
    <property type="protein sequence ID" value="ARU47447.1"/>
    <property type="molecule type" value="Genomic_DNA"/>
</dbReference>
<keyword evidence="3" id="KW-1185">Reference proteome</keyword>
<evidence type="ECO:0000313" key="3">
    <source>
        <dbReference type="Proteomes" id="UP000196005"/>
    </source>
</evidence>
<feature type="transmembrane region" description="Helical" evidence="1">
    <location>
        <begin position="16"/>
        <end position="37"/>
    </location>
</feature>
<name>A0A1Y0HH68_9BACT</name>
<keyword evidence="1" id="KW-0812">Transmembrane</keyword>
<organism evidence="2 3">
    <name type="scientific">Sulfurospirillum diekertiae</name>
    <dbReference type="NCBI Taxonomy" id="1854492"/>
    <lineage>
        <taxon>Bacteria</taxon>
        <taxon>Pseudomonadati</taxon>
        <taxon>Campylobacterota</taxon>
        <taxon>Epsilonproteobacteria</taxon>
        <taxon>Campylobacterales</taxon>
        <taxon>Sulfurospirillaceae</taxon>
        <taxon>Sulfurospirillum</taxon>
    </lineage>
</organism>
<gene>
    <name evidence="2" type="ORF">Sdiek1_0264</name>
</gene>
<evidence type="ECO:0000313" key="2">
    <source>
        <dbReference type="EMBL" id="ARU47447.1"/>
    </source>
</evidence>
<keyword evidence="1" id="KW-1133">Transmembrane helix</keyword>
<protein>
    <recommendedName>
        <fullName evidence="4">DUF4381 domain-containing protein</fullName>
    </recommendedName>
</protein>
<sequence>MESLKDIKGLVIIPDYSWMVFLSIILCIVGILGWFLWKMKSPQKVLTPKEEALVFLKTVSMEDAKECAYALSQWGALLVDDTNKAQFEALQEKLSYYKYRSYEAPLKVKEKVLWQQFLGMNDADI</sequence>
<proteinExistence type="predicted"/>
<accession>A0A1Y0HH68</accession>
<keyword evidence="1" id="KW-0472">Membrane</keyword>
<evidence type="ECO:0000256" key="1">
    <source>
        <dbReference type="SAM" id="Phobius"/>
    </source>
</evidence>
<dbReference type="Proteomes" id="UP000196005">
    <property type="component" value="Chromosome"/>
</dbReference>